<dbReference type="PANTHER" id="PTHR21060:SF15">
    <property type="entry name" value="ACETATE KINASE-RELATED"/>
    <property type="match status" value="1"/>
</dbReference>
<dbReference type="InterPro" id="IPR004372">
    <property type="entry name" value="Ac/propionate_kinase"/>
</dbReference>
<keyword evidence="6" id="KW-0963">Cytoplasm</keyword>
<dbReference type="Proteomes" id="UP000051984">
    <property type="component" value="Unassembled WGS sequence"/>
</dbReference>
<dbReference type="GO" id="GO:0005737">
    <property type="term" value="C:cytoplasm"/>
    <property type="evidence" value="ECO:0007669"/>
    <property type="project" value="UniProtKB-SubCell"/>
</dbReference>
<dbReference type="RefSeq" id="WP_010491844.1">
    <property type="nucleotide sequence ID" value="NZ_AZCT01000010.1"/>
</dbReference>
<reference evidence="8 9" key="1">
    <citation type="journal article" date="2015" name="Genome Announc.">
        <title>Expanding the biotechnology potential of lactobacilli through comparative genomics of 213 strains and associated genera.</title>
        <authorList>
            <person name="Sun Z."/>
            <person name="Harris H.M."/>
            <person name="McCann A."/>
            <person name="Guo C."/>
            <person name="Argimon S."/>
            <person name="Zhang W."/>
            <person name="Yang X."/>
            <person name="Jeffery I.B."/>
            <person name="Cooney J.C."/>
            <person name="Kagawa T.F."/>
            <person name="Liu W."/>
            <person name="Song Y."/>
            <person name="Salvetti E."/>
            <person name="Wrobel A."/>
            <person name="Rasinkangas P."/>
            <person name="Parkhill J."/>
            <person name="Rea M.C."/>
            <person name="O'Sullivan O."/>
            <person name="Ritari J."/>
            <person name="Douillard F.P."/>
            <person name="Paul Ross R."/>
            <person name="Yang R."/>
            <person name="Briner A.E."/>
            <person name="Felis G.E."/>
            <person name="de Vos W.M."/>
            <person name="Barrangou R."/>
            <person name="Klaenhammer T.R."/>
            <person name="Caufield P.W."/>
            <person name="Cui Y."/>
            <person name="Zhang H."/>
            <person name="O'Toole P.W."/>
        </authorList>
    </citation>
    <scope>NUCLEOTIDE SEQUENCE [LARGE SCALE GENOMIC DNA]</scope>
    <source>
        <strain evidence="8 9">DSM 20178</strain>
    </source>
</reference>
<dbReference type="NCBIfam" id="TIGR00016">
    <property type="entry name" value="ackA"/>
    <property type="match status" value="1"/>
</dbReference>
<comment type="subcellular location">
    <subcellularLocation>
        <location evidence="6">Cytoplasm</location>
    </subcellularLocation>
</comment>
<comment type="catalytic activity">
    <reaction evidence="6">
        <text>acetate + ATP = acetyl phosphate + ADP</text>
        <dbReference type="Rhea" id="RHEA:11352"/>
        <dbReference type="ChEBI" id="CHEBI:22191"/>
        <dbReference type="ChEBI" id="CHEBI:30089"/>
        <dbReference type="ChEBI" id="CHEBI:30616"/>
        <dbReference type="ChEBI" id="CHEBI:456216"/>
        <dbReference type="EC" id="2.7.2.1"/>
    </reaction>
</comment>
<dbReference type="SUPFAM" id="SSF53067">
    <property type="entry name" value="Actin-like ATPase domain"/>
    <property type="match status" value="2"/>
</dbReference>
<evidence type="ECO:0000256" key="2">
    <source>
        <dbReference type="ARBA" id="ARBA00022679"/>
    </source>
</evidence>
<comment type="cofactor">
    <cofactor evidence="6">
        <name>Mg(2+)</name>
        <dbReference type="ChEBI" id="CHEBI:18420"/>
    </cofactor>
    <cofactor evidence="6">
        <name>Mn(2+)</name>
        <dbReference type="ChEBI" id="CHEBI:29035"/>
    </cofactor>
    <text evidence="6">Mg(2+). Can also accept Mn(2+).</text>
</comment>
<feature type="binding site" evidence="6">
    <location>
        <position position="15"/>
    </location>
    <ligand>
        <name>ATP</name>
        <dbReference type="ChEBI" id="CHEBI:30616"/>
    </ligand>
</feature>
<dbReference type="InterPro" id="IPR043129">
    <property type="entry name" value="ATPase_NBD"/>
</dbReference>
<keyword evidence="6" id="KW-0460">Magnesium</keyword>
<dbReference type="GeneID" id="45549228"/>
<dbReference type="GO" id="GO:0008776">
    <property type="term" value="F:acetate kinase activity"/>
    <property type="evidence" value="ECO:0007669"/>
    <property type="project" value="UniProtKB-UniRule"/>
</dbReference>
<feature type="binding site" evidence="6">
    <location>
        <position position="8"/>
    </location>
    <ligand>
        <name>Mg(2+)</name>
        <dbReference type="ChEBI" id="CHEBI:18420"/>
    </ligand>
</feature>
<keyword evidence="3 6" id="KW-0547">Nucleotide-binding</keyword>
<proteinExistence type="inferred from homology"/>
<dbReference type="AlphaFoldDB" id="A0A0R1EXL2"/>
<dbReference type="PIRSF" id="PIRSF000722">
    <property type="entry name" value="Acetate_prop_kin"/>
    <property type="match status" value="1"/>
</dbReference>
<feature type="binding site" evidence="6">
    <location>
        <begin position="281"/>
        <end position="283"/>
    </location>
    <ligand>
        <name>ATP</name>
        <dbReference type="ChEBI" id="CHEBI:30616"/>
    </ligand>
</feature>
<dbReference type="PATRIC" id="fig|1423816.3.peg.594"/>
<comment type="pathway">
    <text evidence="6">Metabolic intermediate biosynthesis; acetyl-CoA biosynthesis; acetyl-CoA from acetate: step 1/2.</text>
</comment>
<dbReference type="PROSITE" id="PS01075">
    <property type="entry name" value="ACETATE_KINASE_1"/>
    <property type="match status" value="1"/>
</dbReference>
<organism evidence="8 9">
    <name type="scientific">Lacticaseibacillus zeae DSM 20178 = KCTC 3804</name>
    <dbReference type="NCBI Taxonomy" id="1423816"/>
    <lineage>
        <taxon>Bacteria</taxon>
        <taxon>Bacillati</taxon>
        <taxon>Bacillota</taxon>
        <taxon>Bacilli</taxon>
        <taxon>Lactobacillales</taxon>
        <taxon>Lactobacillaceae</taxon>
        <taxon>Lacticaseibacillus</taxon>
    </lineage>
</organism>
<dbReference type="PANTHER" id="PTHR21060">
    <property type="entry name" value="ACETATE KINASE"/>
    <property type="match status" value="1"/>
</dbReference>
<dbReference type="Gene3D" id="3.30.420.40">
    <property type="match status" value="2"/>
</dbReference>
<evidence type="ECO:0000256" key="5">
    <source>
        <dbReference type="ARBA" id="ARBA00022840"/>
    </source>
</evidence>
<comment type="similarity">
    <text evidence="1 6 7">Belongs to the acetokinase family.</text>
</comment>
<keyword evidence="6" id="KW-0479">Metal-binding</keyword>
<protein>
    <recommendedName>
        <fullName evidence="6">Acetate kinase</fullName>
        <ecNumber evidence="6">2.7.2.1</ecNumber>
    </recommendedName>
    <alternativeName>
        <fullName evidence="6">Acetokinase</fullName>
    </alternativeName>
</protein>
<evidence type="ECO:0000256" key="1">
    <source>
        <dbReference type="ARBA" id="ARBA00008748"/>
    </source>
</evidence>
<dbReference type="GO" id="GO:0006085">
    <property type="term" value="P:acetyl-CoA biosynthetic process"/>
    <property type="evidence" value="ECO:0007669"/>
    <property type="project" value="UniProtKB-UniRule"/>
</dbReference>
<feature type="binding site" evidence="6">
    <location>
        <begin position="328"/>
        <end position="332"/>
    </location>
    <ligand>
        <name>ATP</name>
        <dbReference type="ChEBI" id="CHEBI:30616"/>
    </ligand>
</feature>
<evidence type="ECO:0000313" key="9">
    <source>
        <dbReference type="Proteomes" id="UP000051984"/>
    </source>
</evidence>
<dbReference type="InterPro" id="IPR023865">
    <property type="entry name" value="Aliphatic_acid_kinase_CS"/>
</dbReference>
<feature type="site" description="Transition state stabilizer" evidence="6">
    <location>
        <position position="177"/>
    </location>
</feature>
<dbReference type="EC" id="2.7.2.1" evidence="6"/>
<feature type="site" description="Transition state stabilizer" evidence="6">
    <location>
        <position position="238"/>
    </location>
</feature>
<evidence type="ECO:0000256" key="6">
    <source>
        <dbReference type="HAMAP-Rule" id="MF_00020"/>
    </source>
</evidence>
<keyword evidence="2 6" id="KW-0808">Transferase</keyword>
<keyword evidence="4 6" id="KW-0418">Kinase</keyword>
<dbReference type="PROSITE" id="PS01076">
    <property type="entry name" value="ACETATE_KINASE_2"/>
    <property type="match status" value="1"/>
</dbReference>
<keyword evidence="5 6" id="KW-0067">ATP-binding</keyword>
<feature type="binding site" evidence="6">
    <location>
        <position position="88"/>
    </location>
    <ligand>
        <name>substrate</name>
    </ligand>
</feature>
<comment type="subunit">
    <text evidence="6">Homodimer.</text>
</comment>
<dbReference type="GO" id="GO:0005524">
    <property type="term" value="F:ATP binding"/>
    <property type="evidence" value="ECO:0007669"/>
    <property type="project" value="UniProtKB-KW"/>
</dbReference>
<dbReference type="GO" id="GO:0006083">
    <property type="term" value="P:acetate metabolic process"/>
    <property type="evidence" value="ECO:0007669"/>
    <property type="project" value="TreeGrafter"/>
</dbReference>
<dbReference type="GO" id="GO:0000287">
    <property type="term" value="F:magnesium ion binding"/>
    <property type="evidence" value="ECO:0007669"/>
    <property type="project" value="UniProtKB-UniRule"/>
</dbReference>
<gene>
    <name evidence="6" type="primary">ackA</name>
    <name evidence="8" type="ORF">FD51_GL000590</name>
</gene>
<evidence type="ECO:0000256" key="3">
    <source>
        <dbReference type="ARBA" id="ARBA00022741"/>
    </source>
</evidence>
<dbReference type="InterPro" id="IPR000890">
    <property type="entry name" value="Aliphatic_acid_kin_short-chain"/>
</dbReference>
<feature type="binding site" evidence="6">
    <location>
        <position position="382"/>
    </location>
    <ligand>
        <name>Mg(2+)</name>
        <dbReference type="ChEBI" id="CHEBI:18420"/>
    </ligand>
</feature>
<evidence type="ECO:0000313" key="8">
    <source>
        <dbReference type="EMBL" id="KRK12177.1"/>
    </source>
</evidence>
<dbReference type="CDD" id="cd24010">
    <property type="entry name" value="ASKHA_NBD_AcK_PK"/>
    <property type="match status" value="1"/>
</dbReference>
<comment type="caution">
    <text evidence="8">The sequence shown here is derived from an EMBL/GenBank/DDBJ whole genome shotgun (WGS) entry which is preliminary data.</text>
</comment>
<accession>A0A0R1EXL2</accession>
<comment type="function">
    <text evidence="6">Catalyzes the formation of acetyl phosphate from acetate and ATP. Can also catalyze the reverse reaction.</text>
</comment>
<dbReference type="HAMAP" id="MF_00020">
    <property type="entry name" value="Acetate_kinase"/>
    <property type="match status" value="1"/>
</dbReference>
<dbReference type="EMBL" id="AZCT01000010">
    <property type="protein sequence ID" value="KRK12177.1"/>
    <property type="molecule type" value="Genomic_DNA"/>
</dbReference>
<evidence type="ECO:0000256" key="7">
    <source>
        <dbReference type="RuleBase" id="RU003835"/>
    </source>
</evidence>
<evidence type="ECO:0000256" key="4">
    <source>
        <dbReference type="ARBA" id="ARBA00022777"/>
    </source>
</evidence>
<dbReference type="eggNOG" id="COG0282">
    <property type="taxonomic scope" value="Bacteria"/>
</dbReference>
<dbReference type="Pfam" id="PF00871">
    <property type="entry name" value="Acetate_kinase"/>
    <property type="match status" value="1"/>
</dbReference>
<feature type="binding site" evidence="6">
    <location>
        <begin position="205"/>
        <end position="209"/>
    </location>
    <ligand>
        <name>ATP</name>
        <dbReference type="ChEBI" id="CHEBI:30616"/>
    </ligand>
</feature>
<name>A0A0R1EXL2_LACZE</name>
<dbReference type="UniPathway" id="UPA00340">
    <property type="reaction ID" value="UER00458"/>
</dbReference>
<feature type="active site" description="Proton donor/acceptor" evidence="6">
    <location>
        <position position="145"/>
    </location>
</feature>
<dbReference type="PRINTS" id="PR00471">
    <property type="entry name" value="ACETATEKNASE"/>
</dbReference>
<sequence>MVKILSINAGSSSLKWKLFDMPSERQLAEGATDILRNSTVKIKYGTDQVYESTTPIHNYREAVANTLADLQLLGLVHHLNEITGIGHRVVAGGELFSAPIVIDNRVLAQIRALRDYAPLHNPVEADCIEIFRTMMPWALEVAVFDTSFHQTMKPVNYLYSIPYEYYQKFGVRKYGAHGTSVRYVSAHAAKMLGKPLESMRMIVMHLGAGSSITAIENGKSIDTSMGFTPVSGVTMGTRSGDVDVSLIAYLMKKLVITDVDQMIDILNTQSGLRGISGISHDVRDLEEAAPQHPRAKLALDIFVNRIVKYVGAYAALMDGVDTLVFTAGIGEHSSAVRARVMQSLDYLGARIDLQRNEQTCHQAGDITASGARVKTLVIPTNEELMIVRDVMSLSHAAQQAE</sequence>